<dbReference type="InterPro" id="IPR011989">
    <property type="entry name" value="ARM-like"/>
</dbReference>
<keyword evidence="2" id="KW-0813">Transport</keyword>
<protein>
    <submittedName>
        <fullName evidence="5">DUF4704 domain-containing protein</fullName>
    </submittedName>
</protein>
<proteinExistence type="predicted"/>
<dbReference type="GO" id="GO:0005737">
    <property type="term" value="C:cytoplasm"/>
    <property type="evidence" value="ECO:0007669"/>
    <property type="project" value="UniProtKB-ARBA"/>
</dbReference>
<dbReference type="GO" id="GO:0012505">
    <property type="term" value="C:endomembrane system"/>
    <property type="evidence" value="ECO:0007669"/>
    <property type="project" value="UniProtKB-SubCell"/>
</dbReference>
<dbReference type="AlphaFoldDB" id="A0A183EVG0"/>
<name>A0A183EVG0_9BILA</name>
<dbReference type="InterPro" id="IPR050840">
    <property type="entry name" value="Adaptor_Complx_Large_Subunit"/>
</dbReference>
<evidence type="ECO:0000313" key="5">
    <source>
        <dbReference type="WBParaSite" id="GPUH_0002498101-mRNA-1"/>
    </source>
</evidence>
<dbReference type="WBParaSite" id="GPUH_0002498101-mRNA-1">
    <property type="protein sequence ID" value="GPUH_0002498101-mRNA-1"/>
    <property type="gene ID" value="GPUH_0002498101"/>
</dbReference>
<evidence type="ECO:0000256" key="1">
    <source>
        <dbReference type="ARBA" id="ARBA00004308"/>
    </source>
</evidence>
<evidence type="ECO:0000256" key="4">
    <source>
        <dbReference type="ARBA" id="ARBA00023136"/>
    </source>
</evidence>
<organism evidence="5">
    <name type="scientific">Gongylonema pulchrum</name>
    <dbReference type="NCBI Taxonomy" id="637853"/>
    <lineage>
        <taxon>Eukaryota</taxon>
        <taxon>Metazoa</taxon>
        <taxon>Ecdysozoa</taxon>
        <taxon>Nematoda</taxon>
        <taxon>Chromadorea</taxon>
        <taxon>Rhabditida</taxon>
        <taxon>Spirurina</taxon>
        <taxon>Spiruromorpha</taxon>
        <taxon>Spiruroidea</taxon>
        <taxon>Gongylonematidae</taxon>
        <taxon>Gongylonema</taxon>
    </lineage>
</organism>
<dbReference type="Gene3D" id="1.25.10.10">
    <property type="entry name" value="Leucine-rich Repeat Variant"/>
    <property type="match status" value="1"/>
</dbReference>
<dbReference type="PANTHER" id="PTHR22780">
    <property type="entry name" value="ADAPTIN, ALPHA/GAMMA/EPSILON"/>
    <property type="match status" value="1"/>
</dbReference>
<keyword evidence="4" id="KW-0472">Membrane</keyword>
<evidence type="ECO:0000256" key="3">
    <source>
        <dbReference type="ARBA" id="ARBA00022927"/>
    </source>
</evidence>
<dbReference type="GO" id="GO:0015031">
    <property type="term" value="P:protein transport"/>
    <property type="evidence" value="ECO:0007669"/>
    <property type="project" value="UniProtKB-KW"/>
</dbReference>
<accession>A0A183EVG0</accession>
<sequence length="109" mass="12233">LEMFISCTKALINEKNHGVLIGGITLMVPNLVRILKNLLMSGYSPEHDVTGISDPFLQIKILKLLRILGRDDAKASEEMNDILAQVRSVFALCLSSSGWRFEERSIELF</sequence>
<keyword evidence="3" id="KW-0653">Protein transport</keyword>
<reference evidence="5" key="1">
    <citation type="submission" date="2016-06" db="UniProtKB">
        <authorList>
            <consortium name="WormBaseParasite"/>
        </authorList>
    </citation>
    <scope>IDENTIFICATION</scope>
</reference>
<comment type="subcellular location">
    <subcellularLocation>
        <location evidence="1">Endomembrane system</location>
    </subcellularLocation>
</comment>
<evidence type="ECO:0000256" key="2">
    <source>
        <dbReference type="ARBA" id="ARBA00022448"/>
    </source>
</evidence>